<keyword evidence="2" id="KW-1185">Reference proteome</keyword>
<proteinExistence type="predicted"/>
<reference evidence="1" key="1">
    <citation type="submission" date="2020-05" db="EMBL/GenBank/DDBJ databases">
        <title>WGS assembly of Panicum virgatum.</title>
        <authorList>
            <person name="Lovell J.T."/>
            <person name="Jenkins J."/>
            <person name="Shu S."/>
            <person name="Juenger T.E."/>
            <person name="Schmutz J."/>
        </authorList>
    </citation>
    <scope>NUCLEOTIDE SEQUENCE</scope>
    <source>
        <strain evidence="1">AP13</strain>
    </source>
</reference>
<dbReference type="Proteomes" id="UP000823388">
    <property type="component" value="Chromosome 6K"/>
</dbReference>
<comment type="caution">
    <text evidence="1">The sequence shown here is derived from an EMBL/GenBank/DDBJ whole genome shotgun (WGS) entry which is preliminary data.</text>
</comment>
<sequence length="274" mass="30496">MDNLKLKLHSSGYDSMLQGLNMETAWMHVDLPSGNKPGADSSTVIFGSPQPSHNEADESACEAVLNYYCSARDVDIDDFSHSVLKKKQQELEASNFFCAAMQDRVMCLVLERDAALAVLQSQNQSADVKLQPLTETFIKKKQDQLSNDYFYEILQDKVSSLLQDPHVQKDCYSSIIQAMTTICDDFGDLLSLKKVDDCQSVSEFNETGFIFSGSKTNPTRIDQLALALLKILHDGIIYETKHTTTAFCKLLPLSETASLQPYALPAQLPNQHSV</sequence>
<organism evidence="1 2">
    <name type="scientific">Panicum virgatum</name>
    <name type="common">Blackwell switchgrass</name>
    <dbReference type="NCBI Taxonomy" id="38727"/>
    <lineage>
        <taxon>Eukaryota</taxon>
        <taxon>Viridiplantae</taxon>
        <taxon>Streptophyta</taxon>
        <taxon>Embryophyta</taxon>
        <taxon>Tracheophyta</taxon>
        <taxon>Spermatophyta</taxon>
        <taxon>Magnoliopsida</taxon>
        <taxon>Liliopsida</taxon>
        <taxon>Poales</taxon>
        <taxon>Poaceae</taxon>
        <taxon>PACMAD clade</taxon>
        <taxon>Panicoideae</taxon>
        <taxon>Panicodae</taxon>
        <taxon>Paniceae</taxon>
        <taxon>Panicinae</taxon>
        <taxon>Panicum</taxon>
        <taxon>Panicum sect. Hiantes</taxon>
    </lineage>
</organism>
<accession>A0A8T0RFW9</accession>
<evidence type="ECO:0000313" key="2">
    <source>
        <dbReference type="Proteomes" id="UP000823388"/>
    </source>
</evidence>
<protein>
    <submittedName>
        <fullName evidence="1">Uncharacterized protein</fullName>
    </submittedName>
</protein>
<evidence type="ECO:0000313" key="1">
    <source>
        <dbReference type="EMBL" id="KAG2584036.1"/>
    </source>
</evidence>
<dbReference type="EMBL" id="CM029047">
    <property type="protein sequence ID" value="KAG2584036.1"/>
    <property type="molecule type" value="Genomic_DNA"/>
</dbReference>
<gene>
    <name evidence="1" type="ORF">PVAP13_6KG267012</name>
</gene>
<name>A0A8T0RFW9_PANVG</name>
<dbReference type="AlphaFoldDB" id="A0A8T0RFW9"/>